<dbReference type="PANTHER" id="PTHR47926:SF456">
    <property type="entry name" value="PENTATRICOPEPTIDE REPEAT-CONTAINING PROTEIN ELI1, CHLOROPLASTIC"/>
    <property type="match status" value="1"/>
</dbReference>
<evidence type="ECO:0000313" key="5">
    <source>
        <dbReference type="Proteomes" id="UP000298652"/>
    </source>
</evidence>
<dbReference type="InterPro" id="IPR011990">
    <property type="entry name" value="TPR-like_helical_dom_sf"/>
</dbReference>
<organism evidence="4 5">
    <name type="scientific">Setaria viridis</name>
    <name type="common">Green bristlegrass</name>
    <name type="synonym">Setaria italica subsp. viridis</name>
    <dbReference type="NCBI Taxonomy" id="4556"/>
    <lineage>
        <taxon>Eukaryota</taxon>
        <taxon>Viridiplantae</taxon>
        <taxon>Streptophyta</taxon>
        <taxon>Embryophyta</taxon>
        <taxon>Tracheophyta</taxon>
        <taxon>Spermatophyta</taxon>
        <taxon>Magnoliopsida</taxon>
        <taxon>Liliopsida</taxon>
        <taxon>Poales</taxon>
        <taxon>Poaceae</taxon>
        <taxon>PACMAD clade</taxon>
        <taxon>Panicoideae</taxon>
        <taxon>Panicodae</taxon>
        <taxon>Paniceae</taxon>
        <taxon>Cenchrinae</taxon>
        <taxon>Setaria</taxon>
    </lineage>
</organism>
<keyword evidence="1" id="KW-0677">Repeat</keyword>
<evidence type="ECO:0000256" key="2">
    <source>
        <dbReference type="ARBA" id="ARBA00022946"/>
    </source>
</evidence>
<sequence length="258" mass="27103">MSTAAAAMLPSPGPARQLPAGGQHAAALMVDRTAALLAGCVSTRRASKLHAAAARAGVDHDKAHAYAASGRLDLVVALLQHAPDPTAVFYTSCGLHLPALALLSDMLSRDLLPTAHTLSASLPACYSNGLALHGYAVELVRSSDPNVATALLGMYTRSGDPEPHVVSVTAILTCYAKMGTLDDARSLFDGLPRKDFICWNHGRPNEVLWLFRRILRSDVEPDEVSVVLALSAVAQLDMTESGRWLAFWLEGSGAGGGG</sequence>
<proteinExistence type="predicted"/>
<gene>
    <name evidence="4" type="ORF">SEVIR_4G273500v2</name>
</gene>
<evidence type="ECO:0000256" key="1">
    <source>
        <dbReference type="ARBA" id="ARBA00022737"/>
    </source>
</evidence>
<dbReference type="OMA" id="ILTCYAK"/>
<dbReference type="Gramene" id="TKW23134">
    <property type="protein sequence ID" value="TKW23134"/>
    <property type="gene ID" value="SEVIR_4G273500v2"/>
</dbReference>
<dbReference type="InterPro" id="IPR002885">
    <property type="entry name" value="PPR_rpt"/>
</dbReference>
<dbReference type="Pfam" id="PF01535">
    <property type="entry name" value="PPR"/>
    <property type="match status" value="1"/>
</dbReference>
<feature type="region of interest" description="Disordered" evidence="3">
    <location>
        <begin position="1"/>
        <end position="20"/>
    </location>
</feature>
<evidence type="ECO:0000313" key="4">
    <source>
        <dbReference type="EMBL" id="TKW23134.1"/>
    </source>
</evidence>
<dbReference type="GO" id="GO:0003723">
    <property type="term" value="F:RNA binding"/>
    <property type="evidence" value="ECO:0007669"/>
    <property type="project" value="InterPro"/>
</dbReference>
<dbReference type="GO" id="GO:0009451">
    <property type="term" value="P:RNA modification"/>
    <property type="evidence" value="ECO:0007669"/>
    <property type="project" value="InterPro"/>
</dbReference>
<reference evidence="4" key="1">
    <citation type="submission" date="2019-03" db="EMBL/GenBank/DDBJ databases">
        <title>WGS assembly of Setaria viridis.</title>
        <authorList>
            <person name="Huang P."/>
            <person name="Jenkins J."/>
            <person name="Grimwood J."/>
            <person name="Barry K."/>
            <person name="Healey A."/>
            <person name="Mamidi S."/>
            <person name="Sreedasyam A."/>
            <person name="Shu S."/>
            <person name="Feldman M."/>
            <person name="Wu J."/>
            <person name="Yu Y."/>
            <person name="Chen C."/>
            <person name="Johnson J."/>
            <person name="Rokhsar D."/>
            <person name="Baxter I."/>
            <person name="Schmutz J."/>
            <person name="Brutnell T."/>
            <person name="Kellogg E."/>
        </authorList>
    </citation>
    <scope>NUCLEOTIDE SEQUENCE [LARGE SCALE GENOMIC DNA]</scope>
</reference>
<dbReference type="Proteomes" id="UP000298652">
    <property type="component" value="Chromosome 4"/>
</dbReference>
<keyword evidence="2" id="KW-0809">Transit peptide</keyword>
<dbReference type="Gene3D" id="1.25.40.10">
    <property type="entry name" value="Tetratricopeptide repeat domain"/>
    <property type="match status" value="1"/>
</dbReference>
<dbReference type="InterPro" id="IPR046960">
    <property type="entry name" value="PPR_At4g14850-like_plant"/>
</dbReference>
<dbReference type="EMBL" id="CM016555">
    <property type="protein sequence ID" value="TKW23134.1"/>
    <property type="molecule type" value="Genomic_DNA"/>
</dbReference>
<accession>A0A4U6V5C1</accession>
<dbReference type="AlphaFoldDB" id="A0A4U6V5C1"/>
<dbReference type="PANTHER" id="PTHR47926">
    <property type="entry name" value="PENTATRICOPEPTIDE REPEAT-CONTAINING PROTEIN"/>
    <property type="match status" value="1"/>
</dbReference>
<evidence type="ECO:0008006" key="6">
    <source>
        <dbReference type="Google" id="ProtNLM"/>
    </source>
</evidence>
<evidence type="ECO:0000256" key="3">
    <source>
        <dbReference type="SAM" id="MobiDB-lite"/>
    </source>
</evidence>
<protein>
    <recommendedName>
        <fullName evidence="6">Pentatricopeptide repeat-containing protein</fullName>
    </recommendedName>
</protein>
<keyword evidence="5" id="KW-1185">Reference proteome</keyword>
<name>A0A4U6V5C1_SETVI</name>